<dbReference type="EMBL" id="JAELYA010000006">
    <property type="protein sequence ID" value="MBO3276859.1"/>
    <property type="molecule type" value="Genomic_DNA"/>
</dbReference>
<organism evidence="2 3">
    <name type="scientific">Pseudomonas schmalbachii</name>
    <dbReference type="NCBI Taxonomy" id="2816993"/>
    <lineage>
        <taxon>Bacteria</taxon>
        <taxon>Pseudomonadati</taxon>
        <taxon>Pseudomonadota</taxon>
        <taxon>Gammaproteobacteria</taxon>
        <taxon>Pseudomonadales</taxon>
        <taxon>Pseudomonadaceae</taxon>
        <taxon>Pseudomonas</taxon>
    </lineage>
</organism>
<comment type="caution">
    <text evidence="2">The sequence shown here is derived from an EMBL/GenBank/DDBJ whole genome shotgun (WGS) entry which is preliminary data.</text>
</comment>
<evidence type="ECO:0000259" key="1">
    <source>
        <dbReference type="Pfam" id="PF20408"/>
    </source>
</evidence>
<protein>
    <recommendedName>
        <fullName evidence="1">KANL3/Tex30 alpha/beta hydrolase-like domain-containing protein</fullName>
    </recommendedName>
</protein>
<dbReference type="SUPFAM" id="SSF53474">
    <property type="entry name" value="alpha/beta-Hydrolases"/>
    <property type="match status" value="1"/>
</dbReference>
<gene>
    <name evidence="2" type="ORF">JFY56_16665</name>
</gene>
<dbReference type="RefSeq" id="WP_208315036.1">
    <property type="nucleotide sequence ID" value="NZ_JAELYA010000006.1"/>
</dbReference>
<feature type="domain" description="KANL3/Tex30 alpha/beta hydrolase-like" evidence="1">
    <location>
        <begin position="89"/>
        <end position="223"/>
    </location>
</feature>
<evidence type="ECO:0000313" key="2">
    <source>
        <dbReference type="EMBL" id="MBO3276859.1"/>
    </source>
</evidence>
<accession>A0ABS3TT64</accession>
<reference evidence="2 3" key="1">
    <citation type="submission" date="2020-12" db="EMBL/GenBank/DDBJ databases">
        <title>Pseudomonas schmalbachii sp. nov. isolated from millipede gut.</title>
        <authorList>
            <person name="Shelomi M."/>
        </authorList>
    </citation>
    <scope>NUCLEOTIDE SEQUENCE [LARGE SCALE GENOMIC DNA]</scope>
    <source>
        <strain evidence="2 3">Milli4</strain>
    </source>
</reference>
<dbReference type="InterPro" id="IPR026555">
    <property type="entry name" value="NSL3/Tex30"/>
</dbReference>
<dbReference type="Pfam" id="PF20408">
    <property type="entry name" value="Abhydrolase_11"/>
    <property type="match status" value="1"/>
</dbReference>
<evidence type="ECO:0000313" key="3">
    <source>
        <dbReference type="Proteomes" id="UP000669060"/>
    </source>
</evidence>
<name>A0ABS3TT64_9PSED</name>
<dbReference type="InterPro" id="IPR046879">
    <property type="entry name" value="KANL3/Tex30_Abhydrolase"/>
</dbReference>
<dbReference type="InterPro" id="IPR029058">
    <property type="entry name" value="AB_hydrolase_fold"/>
</dbReference>
<dbReference type="PANTHER" id="PTHR13136">
    <property type="entry name" value="TESTIS DEVELOPMENT PROTEIN PRTD"/>
    <property type="match status" value="1"/>
</dbReference>
<sequence>MPRKPALILVGRDNWQKDESLNQLLLGRFSRRNDIRIIWEDPAAEVIQRARRLESRLTWLPAFSRRLTLRLTQILYGLANPSYFVYLYRRRGNSIPARCHDLREIVGKLGAEYTPIVLSRSAGGRVASLIADSSNIEQIICMGYPFKHPQMGDEPERYMHLQHLKTPMLILQGTRDEYGGHDVEERYRLSPSVEVFLVETSHDFALNELQASTVFEKIESVIARQAGRQQQATH</sequence>
<dbReference type="Gene3D" id="3.40.50.1820">
    <property type="entry name" value="alpha/beta hydrolase"/>
    <property type="match status" value="1"/>
</dbReference>
<dbReference type="Proteomes" id="UP000669060">
    <property type="component" value="Unassembled WGS sequence"/>
</dbReference>
<keyword evidence="3" id="KW-1185">Reference proteome</keyword>
<dbReference type="PANTHER" id="PTHR13136:SF11">
    <property type="entry name" value="TESTIS-EXPRESSED PROTEIN 30"/>
    <property type="match status" value="1"/>
</dbReference>
<proteinExistence type="predicted"/>